<keyword evidence="1" id="KW-1133">Transmembrane helix</keyword>
<organism evidence="3 4">
    <name type="scientific">Planobispora longispora</name>
    <dbReference type="NCBI Taxonomy" id="28887"/>
    <lineage>
        <taxon>Bacteria</taxon>
        <taxon>Bacillati</taxon>
        <taxon>Actinomycetota</taxon>
        <taxon>Actinomycetes</taxon>
        <taxon>Streptosporangiales</taxon>
        <taxon>Streptosporangiaceae</taxon>
        <taxon>Planobispora</taxon>
    </lineage>
</organism>
<keyword evidence="4" id="KW-1185">Reference proteome</keyword>
<gene>
    <name evidence="3" type="ORF">Plo01_79200</name>
</gene>
<protein>
    <recommendedName>
        <fullName evidence="2">DUF4342 domain-containing protein</fullName>
    </recommendedName>
</protein>
<evidence type="ECO:0000256" key="1">
    <source>
        <dbReference type="SAM" id="Phobius"/>
    </source>
</evidence>
<evidence type="ECO:0000313" key="3">
    <source>
        <dbReference type="EMBL" id="GIH81491.1"/>
    </source>
</evidence>
<evidence type="ECO:0000313" key="4">
    <source>
        <dbReference type="Proteomes" id="UP000616724"/>
    </source>
</evidence>
<keyword evidence="1" id="KW-0812">Transmembrane</keyword>
<name>A0A8J3RRB4_9ACTN</name>
<dbReference type="Pfam" id="PF14242">
    <property type="entry name" value="DUF4342"/>
    <property type="match status" value="1"/>
</dbReference>
<dbReference type="Proteomes" id="UP000616724">
    <property type="component" value="Unassembled WGS sequence"/>
</dbReference>
<reference evidence="3 4" key="1">
    <citation type="submission" date="2021-01" db="EMBL/GenBank/DDBJ databases">
        <title>Whole genome shotgun sequence of Planobispora longispora NBRC 13918.</title>
        <authorList>
            <person name="Komaki H."/>
            <person name="Tamura T."/>
        </authorList>
    </citation>
    <scope>NUCLEOTIDE SEQUENCE [LARGE SCALE GENOMIC DNA]</scope>
    <source>
        <strain evidence="3 4">NBRC 13918</strain>
    </source>
</reference>
<accession>A0A8J3RRB4</accession>
<proteinExistence type="predicted"/>
<keyword evidence="1" id="KW-0472">Membrane</keyword>
<evidence type="ECO:0000259" key="2">
    <source>
        <dbReference type="Pfam" id="PF14242"/>
    </source>
</evidence>
<sequence>MTVTKEEVRVHGAELAEKIREFIHEGNVRRIIVKNSHGHTVLEVPVTVGVVAFIAAPVVTAVGALAALAAQWSVEVERDLQDGEVLPLTPEQE</sequence>
<comment type="caution">
    <text evidence="3">The sequence shown here is derived from an EMBL/GenBank/DDBJ whole genome shotgun (WGS) entry which is preliminary data.</text>
</comment>
<feature type="domain" description="DUF4342" evidence="2">
    <location>
        <begin position="4"/>
        <end position="78"/>
    </location>
</feature>
<dbReference type="EMBL" id="BOOH01000079">
    <property type="protein sequence ID" value="GIH81491.1"/>
    <property type="molecule type" value="Genomic_DNA"/>
</dbReference>
<dbReference type="AlphaFoldDB" id="A0A8J3RRB4"/>
<feature type="transmembrane region" description="Helical" evidence="1">
    <location>
        <begin position="46"/>
        <end position="70"/>
    </location>
</feature>
<dbReference type="RefSeq" id="WP_203895880.1">
    <property type="nucleotide sequence ID" value="NZ_BOOH01000079.1"/>
</dbReference>
<dbReference type="InterPro" id="IPR025642">
    <property type="entry name" value="DUF4342"/>
</dbReference>